<feature type="transmembrane region" description="Helical" evidence="1">
    <location>
        <begin position="99"/>
        <end position="120"/>
    </location>
</feature>
<evidence type="ECO:0008006" key="4">
    <source>
        <dbReference type="Google" id="ProtNLM"/>
    </source>
</evidence>
<evidence type="ECO:0000313" key="3">
    <source>
        <dbReference type="Proteomes" id="UP001319045"/>
    </source>
</evidence>
<evidence type="ECO:0000313" key="2">
    <source>
        <dbReference type="EMBL" id="BCS85334.1"/>
    </source>
</evidence>
<gene>
    <name evidence="2" type="ORF">prwr041_12270</name>
</gene>
<name>A0ABM7NXU6_9BACT</name>
<dbReference type="Proteomes" id="UP001319045">
    <property type="component" value="Chromosome"/>
</dbReference>
<keyword evidence="1" id="KW-0472">Membrane</keyword>
<proteinExistence type="predicted"/>
<reference evidence="2 3" key="1">
    <citation type="journal article" date="2022" name="Int. J. Syst. Evol. Microbiol.">
        <title>Prevotella herbatica sp. nov., a plant polysaccharide-decomposing anaerobic bacterium isolated from a methanogenic reactor.</title>
        <authorList>
            <person name="Uek A."/>
            <person name="Tonouchi A."/>
            <person name="Kaku N."/>
            <person name="Ueki K."/>
        </authorList>
    </citation>
    <scope>NUCLEOTIDE SEQUENCE [LARGE SCALE GENOMIC DNA]</scope>
    <source>
        <strain evidence="2 3">WR041</strain>
    </source>
</reference>
<evidence type="ECO:0000256" key="1">
    <source>
        <dbReference type="SAM" id="Phobius"/>
    </source>
</evidence>
<accession>A0ABM7NXU6</accession>
<dbReference type="EMBL" id="AP024484">
    <property type="protein sequence ID" value="BCS85334.1"/>
    <property type="molecule type" value="Genomic_DNA"/>
</dbReference>
<protein>
    <recommendedName>
        <fullName evidence="4">DUF5056 domain-containing protein</fullName>
    </recommendedName>
</protein>
<keyword evidence="1" id="KW-0812">Transmembrane</keyword>
<dbReference type="RefSeq" id="WP_207155484.1">
    <property type="nucleotide sequence ID" value="NZ_AP024484.1"/>
</dbReference>
<organism evidence="2 3">
    <name type="scientific">Prevotella herbatica</name>
    <dbReference type="NCBI Taxonomy" id="2801997"/>
    <lineage>
        <taxon>Bacteria</taxon>
        <taxon>Pseudomonadati</taxon>
        <taxon>Bacteroidota</taxon>
        <taxon>Bacteroidia</taxon>
        <taxon>Bacteroidales</taxon>
        <taxon>Prevotellaceae</taxon>
        <taxon>Prevotella</taxon>
    </lineage>
</organism>
<keyword evidence="1" id="KW-1133">Transmembrane helix</keyword>
<feature type="transmembrane region" description="Helical" evidence="1">
    <location>
        <begin position="51"/>
        <end position="74"/>
    </location>
</feature>
<keyword evidence="3" id="KW-1185">Reference proteome</keyword>
<sequence>MTKDRALEDLFLAAKPSFDNTDQFMPSLIKRLDAVEYLKQHEEACIRRYRYGMIAAFVLGIVCGGIILAIILSMPANRPLIKFDVESGFLFTIFQQSRIIATVFLSGLICFFIISVINALNEIISMKEMLPFYK</sequence>